<protein>
    <submittedName>
        <fullName evidence="1">Uncharacterized protein</fullName>
    </submittedName>
</protein>
<organism evidence="1">
    <name type="scientific">Picea glauca</name>
    <name type="common">White spruce</name>
    <name type="synonym">Pinus glauca</name>
    <dbReference type="NCBI Taxonomy" id="3330"/>
    <lineage>
        <taxon>Eukaryota</taxon>
        <taxon>Viridiplantae</taxon>
        <taxon>Streptophyta</taxon>
        <taxon>Embryophyta</taxon>
        <taxon>Tracheophyta</taxon>
        <taxon>Spermatophyta</taxon>
        <taxon>Pinopsida</taxon>
        <taxon>Pinidae</taxon>
        <taxon>Conifers I</taxon>
        <taxon>Pinales</taxon>
        <taxon>Pinaceae</taxon>
        <taxon>Picea</taxon>
    </lineage>
</organism>
<proteinExistence type="predicted"/>
<dbReference type="EMBL" id="LKAM01000012">
    <property type="protein sequence ID" value="KUM46248.1"/>
    <property type="molecule type" value="Genomic_DNA"/>
</dbReference>
<comment type="caution">
    <text evidence="1">The sequence shown here is derived from an EMBL/GenBank/DDBJ whole genome shotgun (WGS) entry which is preliminary data.</text>
</comment>
<dbReference type="AlphaFoldDB" id="A0A117NG53"/>
<keyword evidence="1" id="KW-0496">Mitochondrion</keyword>
<name>A0A117NG53_PICGL</name>
<geneLocation type="mitochondrion" evidence="1"/>
<accession>A0A117NG53</accession>
<evidence type="ECO:0000313" key="1">
    <source>
        <dbReference type="EMBL" id="KUM46248.1"/>
    </source>
</evidence>
<reference evidence="1" key="1">
    <citation type="journal article" date="2015" name="Genome Biol. Evol.">
        <title>Organellar Genomes of White Spruce (Picea glauca): Assembly and Annotation.</title>
        <authorList>
            <person name="Jackman S.D."/>
            <person name="Warren R.L."/>
            <person name="Gibb E.A."/>
            <person name="Vandervalk B.P."/>
            <person name="Mohamadi H."/>
            <person name="Chu J."/>
            <person name="Raymond A."/>
            <person name="Pleasance S."/>
            <person name="Coope R."/>
            <person name="Wildung M.R."/>
            <person name="Ritland C.E."/>
            <person name="Bousquet J."/>
            <person name="Jones S.J."/>
            <person name="Bohlmann J."/>
            <person name="Birol I."/>
        </authorList>
    </citation>
    <scope>NUCLEOTIDE SEQUENCE [LARGE SCALE GENOMIC DNA]</scope>
    <source>
        <tissue evidence="1">Flushing bud</tissue>
    </source>
</reference>
<sequence>MGPALVTEDKEAGVTEDKDLGIRLTDLRGSTPTFSLSPKTRAMLLLNISTKHPQ</sequence>
<gene>
    <name evidence="1" type="ORF">ABT39_MTgene1754</name>
</gene>